<name>A0ABT6DIG0_9BACT</name>
<sequence>MEQEKSCGSKGYWKEFGYPYCTKFLINQNKFSPRLQRWLTDVRECLQVRVSESTQQASCSQTYRAAMDSHVSCYVDTGFCELNMAERFKIYWSLKGALRHQITWKEARLLRHACNEKLD</sequence>
<evidence type="ECO:0000313" key="2">
    <source>
        <dbReference type="Proteomes" id="UP001152321"/>
    </source>
</evidence>
<gene>
    <name evidence="1" type="ORF">NWE73_09700</name>
</gene>
<comment type="caution">
    <text evidence="1">The sequence shown here is derived from an EMBL/GenBank/DDBJ whole genome shotgun (WGS) entry which is preliminary data.</text>
</comment>
<protein>
    <submittedName>
        <fullName evidence="1">Uncharacterized protein</fullName>
    </submittedName>
</protein>
<accession>A0ABT6DIG0</accession>
<reference evidence="1" key="1">
    <citation type="submission" date="2022-08" db="EMBL/GenBank/DDBJ databases">
        <title>Novel Bdellovibrio Species Isolated from Svalbard: Designation Bdellovibrio svalbardensis.</title>
        <authorList>
            <person name="Mitchell R.J."/>
            <person name="Choi S.Y."/>
        </authorList>
    </citation>
    <scope>NUCLEOTIDE SEQUENCE</scope>
    <source>
        <strain evidence="1">PAP01</strain>
    </source>
</reference>
<keyword evidence="2" id="KW-1185">Reference proteome</keyword>
<dbReference type="RefSeq" id="WP_277578115.1">
    <property type="nucleotide sequence ID" value="NZ_JANRMI010000002.1"/>
</dbReference>
<evidence type="ECO:0000313" key="1">
    <source>
        <dbReference type="EMBL" id="MDG0816638.1"/>
    </source>
</evidence>
<organism evidence="1 2">
    <name type="scientific">Bdellovibrio svalbardensis</name>
    <dbReference type="NCBI Taxonomy" id="2972972"/>
    <lineage>
        <taxon>Bacteria</taxon>
        <taxon>Pseudomonadati</taxon>
        <taxon>Bdellovibrionota</taxon>
        <taxon>Bdellovibrionia</taxon>
        <taxon>Bdellovibrionales</taxon>
        <taxon>Pseudobdellovibrionaceae</taxon>
        <taxon>Bdellovibrio</taxon>
    </lineage>
</organism>
<proteinExistence type="predicted"/>
<dbReference type="EMBL" id="JANRMI010000002">
    <property type="protein sequence ID" value="MDG0816638.1"/>
    <property type="molecule type" value="Genomic_DNA"/>
</dbReference>
<dbReference type="Proteomes" id="UP001152321">
    <property type="component" value="Unassembled WGS sequence"/>
</dbReference>